<keyword evidence="5" id="KW-1185">Reference proteome</keyword>
<dbReference type="InterPro" id="IPR008974">
    <property type="entry name" value="TRAF-like"/>
</dbReference>
<evidence type="ECO:0000313" key="4">
    <source>
        <dbReference type="EMBL" id="KAL3096404.1"/>
    </source>
</evidence>
<dbReference type="PROSITE" id="PS50097">
    <property type="entry name" value="BTB"/>
    <property type="match status" value="1"/>
</dbReference>
<dbReference type="PANTHER" id="PTHR45774">
    <property type="entry name" value="BTB/POZ DOMAIN-CONTAINING"/>
    <property type="match status" value="1"/>
</dbReference>
<evidence type="ECO:0000313" key="5">
    <source>
        <dbReference type="Proteomes" id="UP001620645"/>
    </source>
</evidence>
<dbReference type="Pfam" id="PF00651">
    <property type="entry name" value="BTB"/>
    <property type="match status" value="1"/>
</dbReference>
<feature type="region of interest" description="Disordered" evidence="2">
    <location>
        <begin position="1"/>
        <end position="28"/>
    </location>
</feature>
<name>A0ABD2K0I9_HETSC</name>
<dbReference type="SMART" id="SM00225">
    <property type="entry name" value="BTB"/>
    <property type="match status" value="1"/>
</dbReference>
<dbReference type="Gene3D" id="3.30.710.10">
    <property type="entry name" value="Potassium Channel Kv1.1, Chain A"/>
    <property type="match status" value="1"/>
</dbReference>
<feature type="compositionally biased region" description="Polar residues" evidence="2">
    <location>
        <begin position="79"/>
        <end position="91"/>
    </location>
</feature>
<dbReference type="Gene3D" id="1.25.40.420">
    <property type="match status" value="1"/>
</dbReference>
<dbReference type="SUPFAM" id="SSF49599">
    <property type="entry name" value="TRAF domain-like"/>
    <property type="match status" value="1"/>
</dbReference>
<protein>
    <recommendedName>
        <fullName evidence="3">BTB domain-containing protein</fullName>
    </recommendedName>
</protein>
<feature type="domain" description="BTB" evidence="3">
    <location>
        <begin position="162"/>
        <end position="245"/>
    </location>
</feature>
<dbReference type="Pfam" id="PF22486">
    <property type="entry name" value="MATH_2"/>
    <property type="match status" value="1"/>
</dbReference>
<dbReference type="InterPro" id="IPR002083">
    <property type="entry name" value="MATH/TRAF_dom"/>
</dbReference>
<dbReference type="Pfam" id="PF07707">
    <property type="entry name" value="BACK"/>
    <property type="match status" value="1"/>
</dbReference>
<dbReference type="InterPro" id="IPR000210">
    <property type="entry name" value="BTB/POZ_dom"/>
</dbReference>
<dbReference type="InterPro" id="IPR011333">
    <property type="entry name" value="SKP1/BTB/POZ_sf"/>
</dbReference>
<keyword evidence="1" id="KW-0175">Coiled coil</keyword>
<dbReference type="AlphaFoldDB" id="A0ABD2K0I9"/>
<dbReference type="SMART" id="SM00875">
    <property type="entry name" value="BACK"/>
    <property type="match status" value="1"/>
</dbReference>
<dbReference type="InterPro" id="IPR011705">
    <property type="entry name" value="BACK"/>
</dbReference>
<proteinExistence type="predicted"/>
<evidence type="ECO:0000256" key="2">
    <source>
        <dbReference type="SAM" id="MobiDB-lite"/>
    </source>
</evidence>
<feature type="coiled-coil region" evidence="1">
    <location>
        <begin position="468"/>
        <end position="537"/>
    </location>
</feature>
<dbReference type="Proteomes" id="UP001620645">
    <property type="component" value="Unassembled WGS sequence"/>
</dbReference>
<evidence type="ECO:0000256" key="1">
    <source>
        <dbReference type="SAM" id="Coils"/>
    </source>
</evidence>
<evidence type="ECO:0000259" key="3">
    <source>
        <dbReference type="PROSITE" id="PS50097"/>
    </source>
</evidence>
<reference evidence="4 5" key="1">
    <citation type="submission" date="2024-10" db="EMBL/GenBank/DDBJ databases">
        <authorList>
            <person name="Kim D."/>
        </authorList>
    </citation>
    <scope>NUCLEOTIDE SEQUENCE [LARGE SCALE GENOMIC DNA]</scope>
    <source>
        <strain evidence="4">Taebaek</strain>
    </source>
</reference>
<organism evidence="4 5">
    <name type="scientific">Heterodera schachtii</name>
    <name type="common">Sugarbeet cyst nematode worm</name>
    <name type="synonym">Tylenchus schachtii</name>
    <dbReference type="NCBI Taxonomy" id="97005"/>
    <lineage>
        <taxon>Eukaryota</taxon>
        <taxon>Metazoa</taxon>
        <taxon>Ecdysozoa</taxon>
        <taxon>Nematoda</taxon>
        <taxon>Chromadorea</taxon>
        <taxon>Rhabditida</taxon>
        <taxon>Tylenchina</taxon>
        <taxon>Tylenchomorpha</taxon>
        <taxon>Tylenchoidea</taxon>
        <taxon>Heteroderidae</taxon>
        <taxon>Heteroderinae</taxon>
        <taxon>Heterodera</taxon>
    </lineage>
</organism>
<dbReference type="Gene3D" id="2.60.210.10">
    <property type="entry name" value="Apoptosis, Tumor Necrosis Factor Receptor Associated Protein 2, Chain A"/>
    <property type="match status" value="1"/>
</dbReference>
<dbReference type="EMBL" id="JBICCN010000070">
    <property type="protein sequence ID" value="KAL3096404.1"/>
    <property type="molecule type" value="Genomic_DNA"/>
</dbReference>
<comment type="caution">
    <text evidence="4">The sequence shown here is derived from an EMBL/GenBank/DDBJ whole genome shotgun (WGS) entry which is preliminary data.</text>
</comment>
<gene>
    <name evidence="4" type="ORF">niasHS_004370</name>
</gene>
<feature type="region of interest" description="Disordered" evidence="2">
    <location>
        <begin position="56"/>
        <end position="91"/>
    </location>
</feature>
<accession>A0ABD2K0I9</accession>
<dbReference type="SUPFAM" id="SSF54695">
    <property type="entry name" value="POZ domain"/>
    <property type="match status" value="1"/>
</dbReference>
<sequence>MSFSSNSSDDEFTIIDKAQFEHSTSSDDEFEHVKMAEMEQTHKVKTENENGLAVKRAHGQNGGVAQNSPSPKRHRTNCIDKTSPNPNNSSADEFTIIDQAQFEHSTQSAEEELELARMTELERMNKMNLEKGNADNGQEIDMANPGTLADRMKVLLSTAKGADAHFLVGKCDKKELVHAHKGILMASSKVFEAMFQKDPKNANDKIGGKSSAEKDGAELLLPDIDAEAFKVMLRFIYADDLSELNGQNVAEVLYAALKFNVIGLVKACADFPISQLSNVFTALSIARFNDLLLKDFVQRCLLYIDTNVETLIKSDSFLQIDQKLLCEILEREELQIREEISIWNACRENGIECAAENRRKMLGPALFKIRFPLFSKKEFTEKIVSSSVLTLQEVVGIYQFLCHPNFCGMSDGLLYPLQFPSHWRILTFGTIMMDIEKVSEFVGESVGCCRTSKSVKIKGFPWKIMIRISMKKENAEKLKESREKWRESFEKWKESNAKLRENNGKWNENFEKTMENNGKWIENYEEMMKNAKRLKETGDKILKDGKEIMQEYIETSNMRRKKWEEFKKAMEIARDEKWLGFFLYGGDEASKEDLHLSRKSSATLRILSQKSGVCDFKKKFGGRIFNNKMGNKWGFPNFISFAHLMDPDKGFYNKEEDKMTLAIDLTVSEEKTENP</sequence>
<dbReference type="PANTHER" id="PTHR45774:SF3">
    <property type="entry name" value="BTB (POZ) DOMAIN-CONTAINING 2B-RELATED"/>
    <property type="match status" value="1"/>
</dbReference>